<dbReference type="GO" id="GO:0000976">
    <property type="term" value="F:transcription cis-regulatory region binding"/>
    <property type="evidence" value="ECO:0007669"/>
    <property type="project" value="TreeGrafter"/>
</dbReference>
<dbReference type="AlphaFoldDB" id="A0A327QQZ1"/>
<keyword evidence="5" id="KW-1185">Reference proteome</keyword>
<organism evidence="4 5">
    <name type="scientific">Chitinophaga skermanii</name>
    <dbReference type="NCBI Taxonomy" id="331697"/>
    <lineage>
        <taxon>Bacteria</taxon>
        <taxon>Pseudomonadati</taxon>
        <taxon>Bacteroidota</taxon>
        <taxon>Chitinophagia</taxon>
        <taxon>Chitinophagales</taxon>
        <taxon>Chitinophagaceae</taxon>
        <taxon>Chitinophaga</taxon>
    </lineage>
</organism>
<dbReference type="RefSeq" id="WP_111597263.1">
    <property type="nucleotide sequence ID" value="NZ_QLLL01000003.1"/>
</dbReference>
<dbReference type="PANTHER" id="PTHR30055:SF223">
    <property type="entry name" value="HTH-TYPE TRANSCRIPTIONAL REGULATOR UIDR"/>
    <property type="match status" value="1"/>
</dbReference>
<evidence type="ECO:0000256" key="1">
    <source>
        <dbReference type="ARBA" id="ARBA00023125"/>
    </source>
</evidence>
<accession>A0A327QQZ1</accession>
<feature type="DNA-binding region" description="H-T-H motif" evidence="2">
    <location>
        <begin position="27"/>
        <end position="46"/>
    </location>
</feature>
<dbReference type="Proteomes" id="UP000249547">
    <property type="component" value="Unassembled WGS sequence"/>
</dbReference>
<evidence type="ECO:0000313" key="4">
    <source>
        <dbReference type="EMBL" id="RAJ06661.1"/>
    </source>
</evidence>
<proteinExistence type="predicted"/>
<evidence type="ECO:0000313" key="5">
    <source>
        <dbReference type="Proteomes" id="UP000249547"/>
    </source>
</evidence>
<protein>
    <submittedName>
        <fullName evidence="4">TetR family transcriptional regulator</fullName>
    </submittedName>
</protein>
<name>A0A327QQZ1_9BACT</name>
<reference evidence="4 5" key="1">
    <citation type="submission" date="2018-06" db="EMBL/GenBank/DDBJ databases">
        <title>Genomic Encyclopedia of Archaeal and Bacterial Type Strains, Phase II (KMG-II): from individual species to whole genera.</title>
        <authorList>
            <person name="Goeker M."/>
        </authorList>
    </citation>
    <scope>NUCLEOTIDE SEQUENCE [LARGE SCALE GENOMIC DNA]</scope>
    <source>
        <strain evidence="4 5">DSM 23857</strain>
    </source>
</reference>
<dbReference type="PANTHER" id="PTHR30055">
    <property type="entry name" value="HTH-TYPE TRANSCRIPTIONAL REGULATOR RUTR"/>
    <property type="match status" value="1"/>
</dbReference>
<dbReference type="InterPro" id="IPR009057">
    <property type="entry name" value="Homeodomain-like_sf"/>
</dbReference>
<dbReference type="SUPFAM" id="SSF46689">
    <property type="entry name" value="Homeodomain-like"/>
    <property type="match status" value="1"/>
</dbReference>
<dbReference type="OrthoDB" id="9787680at2"/>
<evidence type="ECO:0000256" key="2">
    <source>
        <dbReference type="PROSITE-ProRule" id="PRU00335"/>
    </source>
</evidence>
<dbReference type="Pfam" id="PF13972">
    <property type="entry name" value="TetR"/>
    <property type="match status" value="1"/>
</dbReference>
<evidence type="ECO:0000259" key="3">
    <source>
        <dbReference type="PROSITE" id="PS50977"/>
    </source>
</evidence>
<comment type="caution">
    <text evidence="4">The sequence shown here is derived from an EMBL/GenBank/DDBJ whole genome shotgun (WGS) entry which is preliminary data.</text>
</comment>
<dbReference type="EMBL" id="QLLL01000003">
    <property type="protein sequence ID" value="RAJ06661.1"/>
    <property type="molecule type" value="Genomic_DNA"/>
</dbReference>
<dbReference type="InterPro" id="IPR025722">
    <property type="entry name" value="TetR"/>
</dbReference>
<keyword evidence="1 2" id="KW-0238">DNA-binding</keyword>
<gene>
    <name evidence="4" type="ORF">LX64_01788</name>
</gene>
<dbReference type="InterPro" id="IPR001647">
    <property type="entry name" value="HTH_TetR"/>
</dbReference>
<dbReference type="Pfam" id="PF00440">
    <property type="entry name" value="TetR_N"/>
    <property type="match status" value="1"/>
</dbReference>
<dbReference type="GO" id="GO:0003700">
    <property type="term" value="F:DNA-binding transcription factor activity"/>
    <property type="evidence" value="ECO:0007669"/>
    <property type="project" value="TreeGrafter"/>
</dbReference>
<sequence>MMNLSTKERILHTAVKLYNAEGIEGVTVRHIAGEMGISHGNLQYHYRTTNDIILAIYQQLEDHFSRLITDMQVERPLEPSLIHVFKSSVDEAFDLMYKYRFIFLDFVAIVRRVPAIKSRYIRITQQRVQQFEQIFHMLIQKRIFRRDIPAAVYRALTTQVFIVADFWLSSNAVNVGLPMKAAMDFYKDTFWKMLYPYFTSKGLRLFSNELSYQP</sequence>
<dbReference type="PROSITE" id="PS50977">
    <property type="entry name" value="HTH_TETR_2"/>
    <property type="match status" value="1"/>
</dbReference>
<dbReference type="InterPro" id="IPR050109">
    <property type="entry name" value="HTH-type_TetR-like_transc_reg"/>
</dbReference>
<feature type="domain" description="HTH tetR-type" evidence="3">
    <location>
        <begin position="4"/>
        <end position="64"/>
    </location>
</feature>
<dbReference type="Gene3D" id="1.10.357.10">
    <property type="entry name" value="Tetracycline Repressor, domain 2"/>
    <property type="match status" value="1"/>
</dbReference>